<protein>
    <submittedName>
        <fullName evidence="1">Uncharacterized protein</fullName>
    </submittedName>
</protein>
<dbReference type="STRING" id="411945.GA0061102_1003150"/>
<proteinExistence type="predicted"/>
<dbReference type="EMBL" id="FMAH01000003">
    <property type="protein sequence ID" value="SCB14121.1"/>
    <property type="molecule type" value="Genomic_DNA"/>
</dbReference>
<dbReference type="AlphaFoldDB" id="A0A1C3UF77"/>
<dbReference type="Proteomes" id="UP000199435">
    <property type="component" value="Unassembled WGS sequence"/>
</dbReference>
<keyword evidence="2" id="KW-1185">Reference proteome</keyword>
<organism evidence="1 2">
    <name type="scientific">Rhizobium miluonense</name>
    <dbReference type="NCBI Taxonomy" id="411945"/>
    <lineage>
        <taxon>Bacteria</taxon>
        <taxon>Pseudomonadati</taxon>
        <taxon>Pseudomonadota</taxon>
        <taxon>Alphaproteobacteria</taxon>
        <taxon>Hyphomicrobiales</taxon>
        <taxon>Rhizobiaceae</taxon>
        <taxon>Rhizobium/Agrobacterium group</taxon>
        <taxon>Rhizobium</taxon>
    </lineage>
</organism>
<evidence type="ECO:0000313" key="1">
    <source>
        <dbReference type="EMBL" id="SCB14121.1"/>
    </source>
</evidence>
<name>A0A1C3UF77_9HYPH</name>
<gene>
    <name evidence="1" type="ORF">GA0061102_1003150</name>
</gene>
<evidence type="ECO:0000313" key="2">
    <source>
        <dbReference type="Proteomes" id="UP000199435"/>
    </source>
</evidence>
<reference evidence="2" key="1">
    <citation type="submission" date="2016-08" db="EMBL/GenBank/DDBJ databases">
        <authorList>
            <person name="Varghese N."/>
            <person name="Submissions Spin"/>
        </authorList>
    </citation>
    <scope>NUCLEOTIDE SEQUENCE [LARGE SCALE GENOMIC DNA]</scope>
    <source>
        <strain evidence="2">HAMBI 2971</strain>
    </source>
</reference>
<accession>A0A1C3UF77</accession>
<sequence length="48" mass="5612">MTFMLGLESSKTELNLARYDLLHSPFDGPLRGKVQYAKLWRGRRVDMI</sequence>